<proteinExistence type="predicted"/>
<keyword evidence="2" id="KW-1185">Reference proteome</keyword>
<dbReference type="EMBL" id="JBCGDO010000003">
    <property type="protein sequence ID" value="MEM0541688.1"/>
    <property type="molecule type" value="Genomic_DNA"/>
</dbReference>
<accession>A0ABU9N557</accession>
<dbReference type="PROSITE" id="PS51257">
    <property type="entry name" value="PROKAR_LIPOPROTEIN"/>
    <property type="match status" value="1"/>
</dbReference>
<organism evidence="1 2">
    <name type="scientific">Flavobacterium aureirubrum</name>
    <dbReference type="NCBI Taxonomy" id="3133147"/>
    <lineage>
        <taxon>Bacteria</taxon>
        <taxon>Pseudomonadati</taxon>
        <taxon>Bacteroidota</taxon>
        <taxon>Flavobacteriia</taxon>
        <taxon>Flavobacteriales</taxon>
        <taxon>Flavobacteriaceae</taxon>
        <taxon>Flavobacterium</taxon>
    </lineage>
</organism>
<sequence length="138" mass="16442">MNFKIIFFSIIILMLSGCKTNQTVNGLKEGKWILTDTVNNDVLKIVEKYKKGNEVKTWKIFKNKKIYKTEKYKGTICHVIYYYPNGKKSLEGNTKLEIKEDETHWFYHDEWKVFDEKGKLIKLKYYESGIQLSEIEVK</sequence>
<reference evidence="1 2" key="1">
    <citation type="submission" date="2024-03" db="EMBL/GenBank/DDBJ databases">
        <title>Two novel species of the genus Flavobacterium exhibiting potentially degradation of complex polysaccharides.</title>
        <authorList>
            <person name="Lian X."/>
        </authorList>
    </citation>
    <scope>NUCLEOTIDE SEQUENCE [LARGE SCALE GENOMIC DNA]</scope>
    <source>
        <strain evidence="2">j3</strain>
    </source>
</reference>
<gene>
    <name evidence="1" type="ORF">WFZ85_03600</name>
</gene>
<dbReference type="Proteomes" id="UP001460072">
    <property type="component" value="Unassembled WGS sequence"/>
</dbReference>
<protein>
    <recommendedName>
        <fullName evidence="3">Lipocalin-like domain-containing protein</fullName>
    </recommendedName>
</protein>
<evidence type="ECO:0008006" key="3">
    <source>
        <dbReference type="Google" id="ProtNLM"/>
    </source>
</evidence>
<evidence type="ECO:0000313" key="1">
    <source>
        <dbReference type="EMBL" id="MEM0541688.1"/>
    </source>
</evidence>
<evidence type="ECO:0000313" key="2">
    <source>
        <dbReference type="Proteomes" id="UP001460072"/>
    </source>
</evidence>
<dbReference type="RefSeq" id="WP_342694920.1">
    <property type="nucleotide sequence ID" value="NZ_JBCGDO010000003.1"/>
</dbReference>
<name>A0ABU9N557_9FLAO</name>
<comment type="caution">
    <text evidence="1">The sequence shown here is derived from an EMBL/GenBank/DDBJ whole genome shotgun (WGS) entry which is preliminary data.</text>
</comment>